<dbReference type="InterPro" id="IPR015797">
    <property type="entry name" value="NUDIX_hydrolase-like_dom_sf"/>
</dbReference>
<dbReference type="InterPro" id="IPR011257">
    <property type="entry name" value="DNA_glycosylase"/>
</dbReference>
<accession>A0A450XJE3</accession>
<dbReference type="PANTHER" id="PTHR42944">
    <property type="entry name" value="ADENINE DNA GLYCOSYLASE"/>
    <property type="match status" value="1"/>
</dbReference>
<proteinExistence type="inferred from homology"/>
<dbReference type="Gene3D" id="1.10.1670.10">
    <property type="entry name" value="Helix-hairpin-Helix base-excision DNA repair enzymes (C-terminal)"/>
    <property type="match status" value="1"/>
</dbReference>
<evidence type="ECO:0000256" key="2">
    <source>
        <dbReference type="ARBA" id="ARBA00002933"/>
    </source>
</evidence>
<dbReference type="SMART" id="SM00478">
    <property type="entry name" value="ENDO3c"/>
    <property type="match status" value="1"/>
</dbReference>
<evidence type="ECO:0000256" key="3">
    <source>
        <dbReference type="ARBA" id="ARBA00008343"/>
    </source>
</evidence>
<dbReference type="InterPro" id="IPR003265">
    <property type="entry name" value="HhH-GPD_domain"/>
</dbReference>
<dbReference type="CDD" id="cd00056">
    <property type="entry name" value="ENDO3c"/>
    <property type="match status" value="1"/>
</dbReference>
<dbReference type="EMBL" id="CAADFO010000047">
    <property type="protein sequence ID" value="VFK29288.1"/>
    <property type="molecule type" value="Genomic_DNA"/>
</dbReference>
<reference evidence="16" key="1">
    <citation type="submission" date="2019-02" db="EMBL/GenBank/DDBJ databases">
        <authorList>
            <person name="Gruber-Vodicka R. H."/>
            <person name="Seah K. B. B."/>
        </authorList>
    </citation>
    <scope>NUCLEOTIDE SEQUENCE</scope>
    <source>
        <strain evidence="16">BECK_BZ197</strain>
    </source>
</reference>
<comment type="similarity">
    <text evidence="3 14">Belongs to the Nth/MutY family.</text>
</comment>
<keyword evidence="8 14" id="KW-0227">DNA damage</keyword>
<evidence type="ECO:0000259" key="15">
    <source>
        <dbReference type="SMART" id="SM00478"/>
    </source>
</evidence>
<dbReference type="AlphaFoldDB" id="A0A450XJE3"/>
<evidence type="ECO:0000256" key="5">
    <source>
        <dbReference type="ARBA" id="ARBA00022023"/>
    </source>
</evidence>
<dbReference type="GO" id="GO:0032357">
    <property type="term" value="F:oxidized purine DNA binding"/>
    <property type="evidence" value="ECO:0007669"/>
    <property type="project" value="TreeGrafter"/>
</dbReference>
<dbReference type="GO" id="GO:0006284">
    <property type="term" value="P:base-excision repair"/>
    <property type="evidence" value="ECO:0007669"/>
    <property type="project" value="UniProtKB-UniRule"/>
</dbReference>
<evidence type="ECO:0000256" key="11">
    <source>
        <dbReference type="ARBA" id="ARBA00023014"/>
    </source>
</evidence>
<dbReference type="GO" id="GO:0034039">
    <property type="term" value="F:8-oxo-7,8-dihydroguanine DNA N-glycosylase activity"/>
    <property type="evidence" value="ECO:0007669"/>
    <property type="project" value="TreeGrafter"/>
</dbReference>
<dbReference type="Pfam" id="PF14815">
    <property type="entry name" value="NUDIX_4"/>
    <property type="match status" value="1"/>
</dbReference>
<evidence type="ECO:0000256" key="9">
    <source>
        <dbReference type="ARBA" id="ARBA00022801"/>
    </source>
</evidence>
<dbReference type="Gene3D" id="1.10.340.30">
    <property type="entry name" value="Hypothetical protein, domain 2"/>
    <property type="match status" value="1"/>
</dbReference>
<keyword evidence="6" id="KW-0004">4Fe-4S</keyword>
<evidence type="ECO:0000313" key="16">
    <source>
        <dbReference type="EMBL" id="VFK29288.1"/>
    </source>
</evidence>
<keyword evidence="11" id="KW-0411">Iron-sulfur</keyword>
<dbReference type="InterPro" id="IPR044298">
    <property type="entry name" value="MIG/MutY"/>
</dbReference>
<organism evidence="16">
    <name type="scientific">Candidatus Kentrum sp. MB</name>
    <dbReference type="NCBI Taxonomy" id="2138164"/>
    <lineage>
        <taxon>Bacteria</taxon>
        <taxon>Pseudomonadati</taxon>
        <taxon>Pseudomonadota</taxon>
        <taxon>Gammaproteobacteria</taxon>
        <taxon>Candidatus Kentrum</taxon>
    </lineage>
</organism>
<dbReference type="InterPro" id="IPR023170">
    <property type="entry name" value="HhH_base_excis_C"/>
</dbReference>
<dbReference type="GO" id="GO:0046872">
    <property type="term" value="F:metal ion binding"/>
    <property type="evidence" value="ECO:0007669"/>
    <property type="project" value="UniProtKB-UniRule"/>
</dbReference>
<evidence type="ECO:0000256" key="12">
    <source>
        <dbReference type="ARBA" id="ARBA00023204"/>
    </source>
</evidence>
<dbReference type="FunFam" id="1.10.340.30:FF:000002">
    <property type="entry name" value="Adenine DNA glycosylase"/>
    <property type="match status" value="1"/>
</dbReference>
<dbReference type="GO" id="GO:0006298">
    <property type="term" value="P:mismatch repair"/>
    <property type="evidence" value="ECO:0007669"/>
    <property type="project" value="TreeGrafter"/>
</dbReference>
<dbReference type="InterPro" id="IPR005760">
    <property type="entry name" value="A/G_AdeGlyc_MutY"/>
</dbReference>
<keyword evidence="9" id="KW-0378">Hydrolase</keyword>
<evidence type="ECO:0000256" key="4">
    <source>
        <dbReference type="ARBA" id="ARBA00012045"/>
    </source>
</evidence>
<comment type="cofactor">
    <cofactor evidence="14">
        <name>[4Fe-4S] cluster</name>
        <dbReference type="ChEBI" id="CHEBI:49883"/>
    </cofactor>
    <text evidence="14">Binds 1 [4Fe-4S] cluster.</text>
</comment>
<dbReference type="GO" id="GO:0000701">
    <property type="term" value="F:purine-specific mismatch base pair DNA N-glycosylase activity"/>
    <property type="evidence" value="ECO:0007669"/>
    <property type="project" value="UniProtKB-EC"/>
</dbReference>
<sequence>MLFSDLVIAWYEEKGRRELPWQRETTGYRVWISEIMLQQTRVTTVREYFERFMAHFPTVRELALAESNELLHLWSGLGYYARARNLHQAARIIHEQYGDVFPTEFEAVRALPGIGRSTAGAILALAFGQRHPILDGNVKRVLTRYHGITGWPGDTVVAKRLWALAERYTPHHRVAKYTQAMMDLGAIVCTRTRPSCPQCPLRDACHAHATGKQQAFPTKRPKKVLPVHATRFILVMRGGDSGNGSPDHPQACSVLLKRRPATGIWGGLWSFPECDPATDLDFWCVEQLGAPPMEKEPLPSFRHTFTHFHLDIHPILLRYQAVTNRILRKGTAPYAMETCENDYDREDNPTIWYPLDQSSTDSPPALGLAAPVTRLLEICRDAMRQRGPIQFENPYSYDESARNHMIIGI</sequence>
<dbReference type="GO" id="GO:0051539">
    <property type="term" value="F:4 iron, 4 sulfur cluster binding"/>
    <property type="evidence" value="ECO:0007669"/>
    <property type="project" value="UniProtKB-UniRule"/>
</dbReference>
<keyword evidence="13 14" id="KW-0326">Glycosidase</keyword>
<dbReference type="PANTHER" id="PTHR42944:SF1">
    <property type="entry name" value="ADENINE DNA GLYCOSYLASE"/>
    <property type="match status" value="1"/>
</dbReference>
<gene>
    <name evidence="16" type="ORF">BECKMB1821G_GA0114241_104715</name>
</gene>
<dbReference type="CDD" id="cd03431">
    <property type="entry name" value="NUDIX_DNA_Glycosylase_C-MutY"/>
    <property type="match status" value="1"/>
</dbReference>
<comment type="function">
    <text evidence="2">Adenine glycosylase active on G-A mispairs. MutY also corrects error-prone DNA synthesis past GO lesions which are due to the oxidatively damaged form of guanine: 7,8-dihydro-8-oxoguanine (8-oxo-dGTP).</text>
</comment>
<dbReference type="Gene3D" id="3.90.79.10">
    <property type="entry name" value="Nucleoside Triphosphate Pyrophosphohydrolase"/>
    <property type="match status" value="1"/>
</dbReference>
<dbReference type="GO" id="GO:0035485">
    <property type="term" value="F:adenine/guanine mispair binding"/>
    <property type="evidence" value="ECO:0007669"/>
    <property type="project" value="TreeGrafter"/>
</dbReference>
<evidence type="ECO:0000256" key="6">
    <source>
        <dbReference type="ARBA" id="ARBA00022485"/>
    </source>
</evidence>
<evidence type="ECO:0000256" key="14">
    <source>
        <dbReference type="RuleBase" id="RU365096"/>
    </source>
</evidence>
<evidence type="ECO:0000256" key="7">
    <source>
        <dbReference type="ARBA" id="ARBA00022723"/>
    </source>
</evidence>
<evidence type="ECO:0000256" key="10">
    <source>
        <dbReference type="ARBA" id="ARBA00023004"/>
    </source>
</evidence>
<dbReference type="InterPro" id="IPR029119">
    <property type="entry name" value="MutY_C"/>
</dbReference>
<dbReference type="SUPFAM" id="SSF55811">
    <property type="entry name" value="Nudix"/>
    <property type="match status" value="1"/>
</dbReference>
<keyword evidence="7" id="KW-0479">Metal-binding</keyword>
<evidence type="ECO:0000256" key="13">
    <source>
        <dbReference type="ARBA" id="ARBA00023295"/>
    </source>
</evidence>
<comment type="catalytic activity">
    <reaction evidence="1 14">
        <text>Hydrolyzes free adenine bases from 7,8-dihydro-8-oxoguanine:adenine mismatched double-stranded DNA, leaving an apurinic site.</text>
        <dbReference type="EC" id="3.2.2.31"/>
    </reaction>
</comment>
<keyword evidence="10 14" id="KW-0408">Iron</keyword>
<dbReference type="SUPFAM" id="SSF48150">
    <property type="entry name" value="DNA-glycosylase"/>
    <property type="match status" value="1"/>
</dbReference>
<name>A0A450XJE3_9GAMM</name>
<evidence type="ECO:0000256" key="8">
    <source>
        <dbReference type="ARBA" id="ARBA00022763"/>
    </source>
</evidence>
<dbReference type="NCBIfam" id="TIGR01084">
    <property type="entry name" value="mutY"/>
    <property type="match status" value="1"/>
</dbReference>
<dbReference type="Pfam" id="PF00730">
    <property type="entry name" value="HhH-GPD"/>
    <property type="match status" value="1"/>
</dbReference>
<protein>
    <recommendedName>
        <fullName evidence="5 14">Adenine DNA glycosylase</fullName>
        <ecNumber evidence="4 14">3.2.2.31</ecNumber>
    </recommendedName>
</protein>
<feature type="domain" description="HhH-GPD" evidence="15">
    <location>
        <begin position="36"/>
        <end position="187"/>
    </location>
</feature>
<dbReference type="EC" id="3.2.2.31" evidence="4 14"/>
<keyword evidence="12" id="KW-0234">DNA repair</keyword>
<evidence type="ECO:0000256" key="1">
    <source>
        <dbReference type="ARBA" id="ARBA00000843"/>
    </source>
</evidence>